<feature type="domain" description="Response regulatory" evidence="3">
    <location>
        <begin position="1"/>
        <end position="73"/>
    </location>
</feature>
<evidence type="ECO:0000259" key="3">
    <source>
        <dbReference type="PROSITE" id="PS50110"/>
    </source>
</evidence>
<evidence type="ECO:0000313" key="5">
    <source>
        <dbReference type="Proteomes" id="UP000001514"/>
    </source>
</evidence>
<dbReference type="Gene3D" id="3.40.50.2300">
    <property type="match status" value="1"/>
</dbReference>
<dbReference type="eggNOG" id="KOG1601">
    <property type="taxonomic scope" value="Eukaryota"/>
</dbReference>
<feature type="modified residue" description="4-aspartylphosphate" evidence="2">
    <location>
        <position position="8"/>
    </location>
</feature>
<evidence type="ECO:0000256" key="1">
    <source>
        <dbReference type="ARBA" id="ARBA00023012"/>
    </source>
</evidence>
<dbReference type="InterPro" id="IPR045279">
    <property type="entry name" value="ARR-like"/>
</dbReference>
<feature type="non-terminal residue" evidence="4">
    <location>
        <position position="1"/>
    </location>
</feature>
<dbReference type="HOGENOM" id="CLU_000445_69_5_1"/>
<keyword evidence="2" id="KW-0597">Phosphoprotein</keyword>
<dbReference type="PROSITE" id="PS50110">
    <property type="entry name" value="RESPONSE_REGULATORY"/>
    <property type="match status" value="1"/>
</dbReference>
<proteinExistence type="predicted"/>
<dbReference type="Proteomes" id="UP000001514">
    <property type="component" value="Unassembled WGS sequence"/>
</dbReference>
<dbReference type="OrthoDB" id="60033at2759"/>
<dbReference type="Pfam" id="PF00072">
    <property type="entry name" value="Response_reg"/>
    <property type="match status" value="1"/>
</dbReference>
<protein>
    <recommendedName>
        <fullName evidence="3">Response regulatory domain-containing protein</fullName>
    </recommendedName>
</protein>
<dbReference type="InterPro" id="IPR011006">
    <property type="entry name" value="CheY-like_superfamily"/>
</dbReference>
<dbReference type="EMBL" id="GL377627">
    <property type="protein sequence ID" value="EFJ14474.1"/>
    <property type="molecule type" value="Genomic_DNA"/>
</dbReference>
<evidence type="ECO:0000313" key="4">
    <source>
        <dbReference type="EMBL" id="EFJ14474.1"/>
    </source>
</evidence>
<dbReference type="AlphaFoldDB" id="D8SMD5"/>
<keyword evidence="5" id="KW-1185">Reference proteome</keyword>
<dbReference type="KEGG" id="smo:SELMODRAFT_16707"/>
<dbReference type="Gramene" id="EFJ14474">
    <property type="protein sequence ID" value="EFJ14474"/>
    <property type="gene ID" value="SELMODRAFT_16707"/>
</dbReference>
<sequence>EIDLVLTDVVMPGLSGLGLLSKIMHHKNHQKVPVVMMSSHDSTNVVFKCLTKGAADFLVKPVRKNELKNLWQH</sequence>
<dbReference type="InParanoid" id="D8SMD5"/>
<dbReference type="GO" id="GO:0009736">
    <property type="term" value="P:cytokinin-activated signaling pathway"/>
    <property type="evidence" value="ECO:0007669"/>
    <property type="project" value="InterPro"/>
</dbReference>
<dbReference type="PANTHER" id="PTHR43874:SF125">
    <property type="entry name" value="TWO-COMPONENT RESPONSE REGULATOR-LIKE APRR7"/>
    <property type="match status" value="1"/>
</dbReference>
<dbReference type="PANTHER" id="PTHR43874">
    <property type="entry name" value="TWO-COMPONENT RESPONSE REGULATOR"/>
    <property type="match status" value="1"/>
</dbReference>
<reference evidence="4 5" key="1">
    <citation type="journal article" date="2011" name="Science">
        <title>The Selaginella genome identifies genetic changes associated with the evolution of vascular plants.</title>
        <authorList>
            <person name="Banks J.A."/>
            <person name="Nishiyama T."/>
            <person name="Hasebe M."/>
            <person name="Bowman J.L."/>
            <person name="Gribskov M."/>
            <person name="dePamphilis C."/>
            <person name="Albert V.A."/>
            <person name="Aono N."/>
            <person name="Aoyama T."/>
            <person name="Ambrose B.A."/>
            <person name="Ashton N.W."/>
            <person name="Axtell M.J."/>
            <person name="Barker E."/>
            <person name="Barker M.S."/>
            <person name="Bennetzen J.L."/>
            <person name="Bonawitz N.D."/>
            <person name="Chapple C."/>
            <person name="Cheng C."/>
            <person name="Correa L.G."/>
            <person name="Dacre M."/>
            <person name="DeBarry J."/>
            <person name="Dreyer I."/>
            <person name="Elias M."/>
            <person name="Engstrom E.M."/>
            <person name="Estelle M."/>
            <person name="Feng L."/>
            <person name="Finet C."/>
            <person name="Floyd S.K."/>
            <person name="Frommer W.B."/>
            <person name="Fujita T."/>
            <person name="Gramzow L."/>
            <person name="Gutensohn M."/>
            <person name="Harholt J."/>
            <person name="Hattori M."/>
            <person name="Heyl A."/>
            <person name="Hirai T."/>
            <person name="Hiwatashi Y."/>
            <person name="Ishikawa M."/>
            <person name="Iwata M."/>
            <person name="Karol K.G."/>
            <person name="Koehler B."/>
            <person name="Kolukisaoglu U."/>
            <person name="Kubo M."/>
            <person name="Kurata T."/>
            <person name="Lalonde S."/>
            <person name="Li K."/>
            <person name="Li Y."/>
            <person name="Litt A."/>
            <person name="Lyons E."/>
            <person name="Manning G."/>
            <person name="Maruyama T."/>
            <person name="Michael T.P."/>
            <person name="Mikami K."/>
            <person name="Miyazaki S."/>
            <person name="Morinaga S."/>
            <person name="Murata T."/>
            <person name="Mueller-Roeber B."/>
            <person name="Nelson D.R."/>
            <person name="Obara M."/>
            <person name="Oguri Y."/>
            <person name="Olmstead R.G."/>
            <person name="Onodera N."/>
            <person name="Petersen B.L."/>
            <person name="Pils B."/>
            <person name="Prigge M."/>
            <person name="Rensing S.A."/>
            <person name="Riano-Pachon D.M."/>
            <person name="Roberts A.W."/>
            <person name="Sato Y."/>
            <person name="Scheller H.V."/>
            <person name="Schulz B."/>
            <person name="Schulz C."/>
            <person name="Shakirov E.V."/>
            <person name="Shibagaki N."/>
            <person name="Shinohara N."/>
            <person name="Shippen D.E."/>
            <person name="Soerensen I."/>
            <person name="Sotooka R."/>
            <person name="Sugimoto N."/>
            <person name="Sugita M."/>
            <person name="Sumikawa N."/>
            <person name="Tanurdzic M."/>
            <person name="Theissen G."/>
            <person name="Ulvskov P."/>
            <person name="Wakazuki S."/>
            <person name="Weng J.K."/>
            <person name="Willats W.W."/>
            <person name="Wipf D."/>
            <person name="Wolf P.G."/>
            <person name="Yang L."/>
            <person name="Zimmer A.D."/>
            <person name="Zhu Q."/>
            <person name="Mitros T."/>
            <person name="Hellsten U."/>
            <person name="Loque D."/>
            <person name="Otillar R."/>
            <person name="Salamov A."/>
            <person name="Schmutz J."/>
            <person name="Shapiro H."/>
            <person name="Lindquist E."/>
            <person name="Lucas S."/>
            <person name="Rokhsar D."/>
            <person name="Grigoriev I.V."/>
        </authorList>
    </citation>
    <scope>NUCLEOTIDE SEQUENCE [LARGE SCALE GENOMIC DNA]</scope>
</reference>
<keyword evidence="1" id="KW-0902">Two-component regulatory system</keyword>
<dbReference type="SUPFAM" id="SSF52172">
    <property type="entry name" value="CheY-like"/>
    <property type="match status" value="1"/>
</dbReference>
<evidence type="ECO:0000256" key="2">
    <source>
        <dbReference type="PROSITE-ProRule" id="PRU00169"/>
    </source>
</evidence>
<accession>D8SMD5</accession>
<dbReference type="GO" id="GO:0000160">
    <property type="term" value="P:phosphorelay signal transduction system"/>
    <property type="evidence" value="ECO:0007669"/>
    <property type="project" value="UniProtKB-KW"/>
</dbReference>
<name>D8SMD5_SELML</name>
<dbReference type="STRING" id="88036.D8SMD5"/>
<gene>
    <name evidence="4" type="ORF">SELMODRAFT_16707</name>
</gene>
<dbReference type="InterPro" id="IPR001789">
    <property type="entry name" value="Sig_transdc_resp-reg_receiver"/>
</dbReference>
<feature type="non-terminal residue" evidence="4">
    <location>
        <position position="73"/>
    </location>
</feature>
<organism evidence="5">
    <name type="scientific">Selaginella moellendorffii</name>
    <name type="common">Spikemoss</name>
    <dbReference type="NCBI Taxonomy" id="88036"/>
    <lineage>
        <taxon>Eukaryota</taxon>
        <taxon>Viridiplantae</taxon>
        <taxon>Streptophyta</taxon>
        <taxon>Embryophyta</taxon>
        <taxon>Tracheophyta</taxon>
        <taxon>Lycopodiopsida</taxon>
        <taxon>Selaginellales</taxon>
        <taxon>Selaginellaceae</taxon>
        <taxon>Selaginella</taxon>
    </lineage>
</organism>